<evidence type="ECO:0000313" key="2">
    <source>
        <dbReference type="EMBL" id="ETO18314.1"/>
    </source>
</evidence>
<organism evidence="2 3">
    <name type="scientific">Reticulomyxa filosa</name>
    <dbReference type="NCBI Taxonomy" id="46433"/>
    <lineage>
        <taxon>Eukaryota</taxon>
        <taxon>Sar</taxon>
        <taxon>Rhizaria</taxon>
        <taxon>Retaria</taxon>
        <taxon>Foraminifera</taxon>
        <taxon>Monothalamids</taxon>
        <taxon>Reticulomyxidae</taxon>
        <taxon>Reticulomyxa</taxon>
    </lineage>
</organism>
<dbReference type="AlphaFoldDB" id="X6MWW1"/>
<evidence type="ECO:0000256" key="1">
    <source>
        <dbReference type="SAM" id="MobiDB-lite"/>
    </source>
</evidence>
<evidence type="ECO:0000313" key="3">
    <source>
        <dbReference type="Proteomes" id="UP000023152"/>
    </source>
</evidence>
<accession>X6MWW1</accession>
<feature type="compositionally biased region" description="Basic and acidic residues" evidence="1">
    <location>
        <begin position="225"/>
        <end position="255"/>
    </location>
</feature>
<proteinExistence type="predicted"/>
<name>X6MWW1_RETFI</name>
<dbReference type="EMBL" id="ASPP01015141">
    <property type="protein sequence ID" value="ETO18314.1"/>
    <property type="molecule type" value="Genomic_DNA"/>
</dbReference>
<comment type="caution">
    <text evidence="2">The sequence shown here is derived from an EMBL/GenBank/DDBJ whole genome shotgun (WGS) entry which is preliminary data.</text>
</comment>
<feature type="region of interest" description="Disordered" evidence="1">
    <location>
        <begin position="125"/>
        <end position="264"/>
    </location>
</feature>
<feature type="compositionally biased region" description="Polar residues" evidence="1">
    <location>
        <begin position="177"/>
        <end position="188"/>
    </location>
</feature>
<gene>
    <name evidence="2" type="ORF">RFI_18963</name>
</gene>
<sequence>MAMQILNLQKAKKVEVCKKGSIAKLSFVIMPRQRSKQQVPKKNISAVEHKMLQVAVQELEQQMKPKEGEDGVRPSDIYEALKVPILKKKKKKKSKNFSFPLRSRPRWKEVNKDFLMSNIKTCNPTHMIVQPLQKKKKKGRSDMDSPATKKRKKKKNPAIANNVPLQAQAVKKDTAAGNRTSQETDNATQVQSQSQSQSQQLQSQQNKVSLIAQKRNFTEMSGSDGDVKSNEKKEKDDVSKQDEAALDVKKQRTKEQQQQQQQTG</sequence>
<feature type="non-terminal residue" evidence="2">
    <location>
        <position position="264"/>
    </location>
</feature>
<feature type="compositionally biased region" description="Low complexity" evidence="1">
    <location>
        <begin position="189"/>
        <end position="205"/>
    </location>
</feature>
<protein>
    <submittedName>
        <fullName evidence="2">Uncharacterized protein</fullName>
    </submittedName>
</protein>
<dbReference type="Proteomes" id="UP000023152">
    <property type="component" value="Unassembled WGS sequence"/>
</dbReference>
<reference evidence="2 3" key="1">
    <citation type="journal article" date="2013" name="Curr. Biol.">
        <title>The Genome of the Foraminiferan Reticulomyxa filosa.</title>
        <authorList>
            <person name="Glockner G."/>
            <person name="Hulsmann N."/>
            <person name="Schleicher M."/>
            <person name="Noegel A.A."/>
            <person name="Eichinger L."/>
            <person name="Gallinger C."/>
            <person name="Pawlowski J."/>
            <person name="Sierra R."/>
            <person name="Euteneuer U."/>
            <person name="Pillet L."/>
            <person name="Moustafa A."/>
            <person name="Platzer M."/>
            <person name="Groth M."/>
            <person name="Szafranski K."/>
            <person name="Schliwa M."/>
        </authorList>
    </citation>
    <scope>NUCLEOTIDE SEQUENCE [LARGE SCALE GENOMIC DNA]</scope>
</reference>
<keyword evidence="3" id="KW-1185">Reference proteome</keyword>